<dbReference type="InterPro" id="IPR013042">
    <property type="entry name" value="DUF1592"/>
</dbReference>
<dbReference type="Proteomes" id="UP001174909">
    <property type="component" value="Unassembled WGS sequence"/>
</dbReference>
<comment type="similarity">
    <text evidence="1">Belongs to the cytochrome c family.</text>
</comment>
<dbReference type="AlphaFoldDB" id="A0AA35SY13"/>
<dbReference type="Pfam" id="PF07631">
    <property type="entry name" value="PSD4"/>
    <property type="match status" value="1"/>
</dbReference>
<evidence type="ECO:0008006" key="10">
    <source>
        <dbReference type="Google" id="ProtNLM"/>
    </source>
</evidence>
<dbReference type="Pfam" id="PF07637">
    <property type="entry name" value="PSD5"/>
    <property type="match status" value="1"/>
</dbReference>
<evidence type="ECO:0000256" key="2">
    <source>
        <dbReference type="SAM" id="MobiDB-lite"/>
    </source>
</evidence>
<reference evidence="8" key="1">
    <citation type="submission" date="2023-03" db="EMBL/GenBank/DDBJ databases">
        <authorList>
            <person name="Steffen K."/>
            <person name="Cardenas P."/>
        </authorList>
    </citation>
    <scope>NUCLEOTIDE SEQUENCE</scope>
</reference>
<sequence length="831" mass="91254">MPLGDGKVVTMSWLFRVTTGVVVAVALGGLAPDVSHAQTTAGTEVSPSAFVDRYCVTCHSDRGYERGAVPMSLQGLDMGEVGAHAELWEQVLRRVRSGMMPPPVARRPDDAARVAWVDWLETELDRAADARPPLGRPMTVHRLNRVEYRNAVQDLLGLDVDIEALLPPDDADAEGFDNNAEVLSVSTTLMERYLTAARRISQLALGDPGLASRSQAYQVPELEVQDDRTSEDLPFGSRGGLAVRHYFPLDGEYLFKVDLRRNFYNYIRGLGNTPHELDLRLDKALVNRFLVGGAFEGSRCATSYCGSGSGGFPEWGAYSVTADEGLQFRMPVQAGMRLVGLAFLRRPAIDEGVLQPRPSPATFGYSTDDRQDGNPAVARLTITGPFDGEAPLETPSRQMILGCRPAHSGEEAGCAEEILRKLARRAYRRPVTSRDVTALLSFYEAGRRTGGFEAGIQAALEFLLTDPEFVFRVERRSPGVEAGVAYPVNDLELASRLSFFLWGSIPDDELLDAAAQGTLKDPAVLERQVRRMLAQPRARQTLAESFAGQWLGLRRLRNASPDPTAFPEFDENLRAAMYRETQLFLETQFRDDRPAAELLTANYTFVNERLAGHYGIPGVHGNHFRRVALPDDRRAGLLGQASILTLTSYANRTSPVTRGKWVLENLLGAPPPEPPTDVPDLKSREEGEPPTSVRELMEAHRRNPACATCHRTMDPLGFALENFDGIGRWRTTEDTGVAGELGPAIDPSGLAPDGSEFEGMSGLRQILASGEEFTGTLTERLLIYAIGRRLEAADMPAVRRIQREAAADESRWSALVLAIVNSGPFQTRRIG</sequence>
<dbReference type="InterPro" id="IPR011478">
    <property type="entry name" value="DUF1585"/>
</dbReference>
<feature type="domain" description="DUF1585" evidence="3">
    <location>
        <begin position="753"/>
        <end position="825"/>
    </location>
</feature>
<evidence type="ECO:0000259" key="3">
    <source>
        <dbReference type="Pfam" id="PF07624"/>
    </source>
</evidence>
<dbReference type="Pfam" id="PF07627">
    <property type="entry name" value="PSCyt3"/>
    <property type="match status" value="1"/>
</dbReference>
<name>A0AA35SY13_GEOBA</name>
<gene>
    <name evidence="8" type="ORF">GBAR_LOCUS21301</name>
</gene>
<evidence type="ECO:0000259" key="4">
    <source>
        <dbReference type="Pfam" id="PF07626"/>
    </source>
</evidence>
<keyword evidence="9" id="KW-1185">Reference proteome</keyword>
<dbReference type="InterPro" id="IPR013036">
    <property type="entry name" value="DUF1587"/>
</dbReference>
<feature type="domain" description="DUF1592" evidence="6">
    <location>
        <begin position="489"/>
        <end position="616"/>
    </location>
</feature>
<evidence type="ECO:0000313" key="8">
    <source>
        <dbReference type="EMBL" id="CAI8038195.1"/>
    </source>
</evidence>
<dbReference type="GO" id="GO:0020037">
    <property type="term" value="F:heme binding"/>
    <property type="evidence" value="ECO:0007669"/>
    <property type="project" value="InterPro"/>
</dbReference>
<dbReference type="EMBL" id="CASHTH010002983">
    <property type="protein sequence ID" value="CAI8038195.1"/>
    <property type="molecule type" value="Genomic_DNA"/>
</dbReference>
<evidence type="ECO:0000259" key="7">
    <source>
        <dbReference type="Pfam" id="PF07637"/>
    </source>
</evidence>
<dbReference type="InterPro" id="IPR036909">
    <property type="entry name" value="Cyt_c-like_dom_sf"/>
</dbReference>
<evidence type="ECO:0000256" key="1">
    <source>
        <dbReference type="ARBA" id="ARBA00006488"/>
    </source>
</evidence>
<dbReference type="Pfam" id="PF07626">
    <property type="entry name" value="PSD3"/>
    <property type="match status" value="1"/>
</dbReference>
<feature type="domain" description="DUF1595" evidence="7">
    <location>
        <begin position="414"/>
        <end position="474"/>
    </location>
</feature>
<feature type="domain" description="DUF1588" evidence="5">
    <location>
        <begin position="634"/>
        <end position="733"/>
    </location>
</feature>
<protein>
    <recommendedName>
        <fullName evidence="10">DUF1592 domain-containing protein</fullName>
    </recommendedName>
</protein>
<dbReference type="Pfam" id="PF07624">
    <property type="entry name" value="PSD2"/>
    <property type="match status" value="1"/>
</dbReference>
<dbReference type="GO" id="GO:0009055">
    <property type="term" value="F:electron transfer activity"/>
    <property type="evidence" value="ECO:0007669"/>
    <property type="project" value="InterPro"/>
</dbReference>
<evidence type="ECO:0000259" key="5">
    <source>
        <dbReference type="Pfam" id="PF07627"/>
    </source>
</evidence>
<feature type="domain" description="DUF1587" evidence="4">
    <location>
        <begin position="142"/>
        <end position="205"/>
    </location>
</feature>
<proteinExistence type="inferred from homology"/>
<dbReference type="InterPro" id="IPR013039">
    <property type="entry name" value="DUF1588"/>
</dbReference>
<evidence type="ECO:0000313" key="9">
    <source>
        <dbReference type="Proteomes" id="UP001174909"/>
    </source>
</evidence>
<comment type="caution">
    <text evidence="8">The sequence shown here is derived from an EMBL/GenBank/DDBJ whole genome shotgun (WGS) entry which is preliminary data.</text>
</comment>
<evidence type="ECO:0000259" key="6">
    <source>
        <dbReference type="Pfam" id="PF07631"/>
    </source>
</evidence>
<accession>A0AA35SY13</accession>
<feature type="region of interest" description="Disordered" evidence="2">
    <location>
        <begin position="666"/>
        <end position="691"/>
    </location>
</feature>
<organism evidence="8 9">
    <name type="scientific">Geodia barretti</name>
    <name type="common">Barrett's horny sponge</name>
    <dbReference type="NCBI Taxonomy" id="519541"/>
    <lineage>
        <taxon>Eukaryota</taxon>
        <taxon>Metazoa</taxon>
        <taxon>Porifera</taxon>
        <taxon>Demospongiae</taxon>
        <taxon>Heteroscleromorpha</taxon>
        <taxon>Tetractinellida</taxon>
        <taxon>Astrophorina</taxon>
        <taxon>Geodiidae</taxon>
        <taxon>Geodia</taxon>
    </lineage>
</organism>
<dbReference type="SUPFAM" id="SSF46626">
    <property type="entry name" value="Cytochrome c"/>
    <property type="match status" value="1"/>
</dbReference>
<dbReference type="InterPro" id="IPR013043">
    <property type="entry name" value="DUF1595"/>
</dbReference>